<keyword evidence="2" id="KW-1185">Reference proteome</keyword>
<evidence type="ECO:0000313" key="2">
    <source>
        <dbReference type="Proteomes" id="UP000824976"/>
    </source>
</evidence>
<dbReference type="RefSeq" id="WP_220176823.1">
    <property type="nucleotide sequence ID" value="NZ_CP040817.1"/>
</dbReference>
<dbReference type="Proteomes" id="UP000824976">
    <property type="component" value="Chromosome"/>
</dbReference>
<reference evidence="1 2" key="1">
    <citation type="submission" date="2019-06" db="EMBL/GenBank/DDBJ databases">
        <title>Complete genome of Dickeya zeae PL65.</title>
        <authorList>
            <person name="Boluk G."/>
            <person name="Arif M."/>
        </authorList>
    </citation>
    <scope>NUCLEOTIDE SEQUENCE [LARGE SCALE GENOMIC DNA]</scope>
    <source>
        <strain evidence="1 2">PL65</strain>
    </source>
</reference>
<organism evidence="1 2">
    <name type="scientific">Dickeya zeae</name>
    <dbReference type="NCBI Taxonomy" id="204042"/>
    <lineage>
        <taxon>Bacteria</taxon>
        <taxon>Pseudomonadati</taxon>
        <taxon>Pseudomonadota</taxon>
        <taxon>Gammaproteobacteria</taxon>
        <taxon>Enterobacterales</taxon>
        <taxon>Pectobacteriaceae</taxon>
        <taxon>Dickeya</taxon>
    </lineage>
</organism>
<accession>A0ABX8VXN8</accession>
<gene>
    <name evidence="1" type="ORF">FGI21_11480</name>
</gene>
<dbReference type="EMBL" id="CP040817">
    <property type="protein sequence ID" value="QYM92447.1"/>
    <property type="molecule type" value="Genomic_DNA"/>
</dbReference>
<protein>
    <submittedName>
        <fullName evidence="1">Uncharacterized protein</fullName>
    </submittedName>
</protein>
<proteinExistence type="predicted"/>
<name>A0ABX8VXN8_9GAMM</name>
<sequence>MGVSRQIVRLDALPAALAALIAESQQQGFRFLCRLRRFYVAADYRRQGYAPVGLPDVSHRKTLAGVSS</sequence>
<evidence type="ECO:0000313" key="1">
    <source>
        <dbReference type="EMBL" id="QYM92447.1"/>
    </source>
</evidence>